<accession>A0A0A1YGE2</accession>
<dbReference type="AlphaFoldDB" id="A0A0A1YGE2"/>
<keyword evidence="4" id="KW-1185">Reference proteome</keyword>
<dbReference type="Pfam" id="PF00581">
    <property type="entry name" value="Rhodanese"/>
    <property type="match status" value="1"/>
</dbReference>
<name>A0A0A1YGE2_9PSED</name>
<evidence type="ECO:0000313" key="4">
    <source>
        <dbReference type="Proteomes" id="UP000030063"/>
    </source>
</evidence>
<dbReference type="RefSeq" id="WP_025167537.1">
    <property type="nucleotide sequence ID" value="NZ_AWSQ01000009.1"/>
</dbReference>
<reference evidence="3 4" key="1">
    <citation type="journal article" date="2014" name="Genome Announc.">
        <title>Draft Genome Sequence of Petroleum Oil-Degrading Marine Bacterium Pseudomonas taeanensis Strain MS-3, Isolated from a Crude Oil-Contaminated Seashore.</title>
        <authorList>
            <person name="Lee S.Y."/>
            <person name="Kim S.H."/>
            <person name="Lee D.G."/>
            <person name="Shin S."/>
            <person name="Yun S.H."/>
            <person name="Choi C.W."/>
            <person name="Chung Y.H."/>
            <person name="Choi J.S."/>
            <person name="Kahng H.Y."/>
            <person name="Kim S.I."/>
        </authorList>
    </citation>
    <scope>NUCLEOTIDE SEQUENCE [LARGE SCALE GENOMIC DNA]</scope>
    <source>
        <strain evidence="3 4">MS-3</strain>
    </source>
</reference>
<dbReference type="OrthoDB" id="9789585at2"/>
<keyword evidence="3" id="KW-0808">Transferase</keyword>
<comment type="caution">
    <text evidence="3">The sequence shown here is derived from an EMBL/GenBank/DDBJ whole genome shotgun (WGS) entry which is preliminary data.</text>
</comment>
<dbReference type="InterPro" id="IPR036873">
    <property type="entry name" value="Rhodanese-like_dom_sf"/>
</dbReference>
<evidence type="ECO:0000313" key="3">
    <source>
        <dbReference type="EMBL" id="KFX68068.1"/>
    </source>
</evidence>
<protein>
    <submittedName>
        <fullName evidence="3">Sulfurtransferase</fullName>
    </submittedName>
</protein>
<feature type="signal peptide" evidence="1">
    <location>
        <begin position="1"/>
        <end position="18"/>
    </location>
</feature>
<gene>
    <name evidence="3" type="ORF">TMS3_0123000</name>
</gene>
<dbReference type="STRING" id="1395571.TMS3_0123000"/>
<dbReference type="GO" id="GO:0004792">
    <property type="term" value="F:thiosulfate-cyanide sulfurtransferase activity"/>
    <property type="evidence" value="ECO:0007669"/>
    <property type="project" value="TreeGrafter"/>
</dbReference>
<sequence>MRLFFAALTLLVGLQVSAGEIDQPAALSALQAPETLLIDVRTAEEFAAGALPGAARIGHEQIAAQIATLAPEKDTVIVLYCRSGRRSSIAQDSLQALGYRNVINAGGYEQLKAELEAQD</sequence>
<dbReference type="SMART" id="SM00450">
    <property type="entry name" value="RHOD"/>
    <property type="match status" value="1"/>
</dbReference>
<dbReference type="PROSITE" id="PS50206">
    <property type="entry name" value="RHODANESE_3"/>
    <property type="match status" value="1"/>
</dbReference>
<organism evidence="3 4">
    <name type="scientific">Pseudomonas taeanensis MS-3</name>
    <dbReference type="NCBI Taxonomy" id="1395571"/>
    <lineage>
        <taxon>Bacteria</taxon>
        <taxon>Pseudomonadati</taxon>
        <taxon>Pseudomonadota</taxon>
        <taxon>Gammaproteobacteria</taxon>
        <taxon>Pseudomonadales</taxon>
        <taxon>Pseudomonadaceae</taxon>
        <taxon>Pseudomonas</taxon>
    </lineage>
</organism>
<dbReference type="InterPro" id="IPR001763">
    <property type="entry name" value="Rhodanese-like_dom"/>
</dbReference>
<keyword evidence="1" id="KW-0732">Signal</keyword>
<dbReference type="CDD" id="cd00158">
    <property type="entry name" value="RHOD"/>
    <property type="match status" value="1"/>
</dbReference>
<evidence type="ECO:0000259" key="2">
    <source>
        <dbReference type="PROSITE" id="PS50206"/>
    </source>
</evidence>
<proteinExistence type="predicted"/>
<feature type="chain" id="PRO_5001984647" evidence="1">
    <location>
        <begin position="19"/>
        <end position="119"/>
    </location>
</feature>
<dbReference type="Gene3D" id="3.40.250.10">
    <property type="entry name" value="Rhodanese-like domain"/>
    <property type="match status" value="1"/>
</dbReference>
<dbReference type="PANTHER" id="PTHR44086">
    <property type="entry name" value="THIOSULFATE SULFURTRANSFERASE RDL2, MITOCHONDRIAL-RELATED"/>
    <property type="match status" value="1"/>
</dbReference>
<dbReference type="Proteomes" id="UP000030063">
    <property type="component" value="Unassembled WGS sequence"/>
</dbReference>
<evidence type="ECO:0000256" key="1">
    <source>
        <dbReference type="SAM" id="SignalP"/>
    </source>
</evidence>
<dbReference type="EMBL" id="AWSQ01000009">
    <property type="protein sequence ID" value="KFX68068.1"/>
    <property type="molecule type" value="Genomic_DNA"/>
</dbReference>
<feature type="domain" description="Rhodanese" evidence="2">
    <location>
        <begin position="31"/>
        <end position="116"/>
    </location>
</feature>
<dbReference type="PANTHER" id="PTHR44086:SF10">
    <property type="entry name" value="THIOSULFATE SULFURTRANSFERASE_RHODANESE-LIKE DOMAIN-CONTAINING PROTEIN 3"/>
    <property type="match status" value="1"/>
</dbReference>
<dbReference type="eggNOG" id="COG0607">
    <property type="taxonomic scope" value="Bacteria"/>
</dbReference>
<dbReference type="SUPFAM" id="SSF52821">
    <property type="entry name" value="Rhodanese/Cell cycle control phosphatase"/>
    <property type="match status" value="1"/>
</dbReference>